<dbReference type="Gene3D" id="2.20.28.40">
    <property type="entry name" value="H/ACA ribonucleoprotein complex, subunit Nop10"/>
    <property type="match status" value="1"/>
</dbReference>
<protein>
    <recommendedName>
        <fullName evidence="5">Nucleolar protein 10</fullName>
    </recommendedName>
</protein>
<organism evidence="7 8">
    <name type="scientific">Cardiosporidium cionae</name>
    <dbReference type="NCBI Taxonomy" id="476202"/>
    <lineage>
        <taxon>Eukaryota</taxon>
        <taxon>Sar</taxon>
        <taxon>Alveolata</taxon>
        <taxon>Apicomplexa</taxon>
        <taxon>Aconoidasida</taxon>
        <taxon>Nephromycida</taxon>
        <taxon>Cardiosporidium</taxon>
    </lineage>
</organism>
<dbReference type="SUPFAM" id="SSF144210">
    <property type="entry name" value="Nop10-like SnoRNP"/>
    <property type="match status" value="1"/>
</dbReference>
<gene>
    <name evidence="7" type="ORF">IE077_004605</name>
</gene>
<keyword evidence="3" id="KW-0698">rRNA processing</keyword>
<reference evidence="7 8" key="1">
    <citation type="journal article" date="2020" name="bioRxiv">
        <title>Metabolic contributions of an alphaproteobacterial endosymbiont in the apicomplexan Cardiosporidium cionae.</title>
        <authorList>
            <person name="Hunter E.S."/>
            <person name="Paight C.J."/>
            <person name="Lane C.E."/>
        </authorList>
    </citation>
    <scope>NUCLEOTIDE SEQUENCE [LARGE SCALE GENOMIC DNA]</scope>
    <source>
        <strain evidence="7">ESH_2018</strain>
    </source>
</reference>
<evidence type="ECO:0000313" key="7">
    <source>
        <dbReference type="EMBL" id="KAF8819763.1"/>
    </source>
</evidence>
<dbReference type="PANTHER" id="PTHR13305:SF0">
    <property type="entry name" value="H_ACA RIBONUCLEOPROTEIN COMPLEX SUBUNIT 3"/>
    <property type="match status" value="1"/>
</dbReference>
<evidence type="ECO:0000256" key="6">
    <source>
        <dbReference type="SAM" id="MobiDB-lite"/>
    </source>
</evidence>
<dbReference type="Proteomes" id="UP000823046">
    <property type="component" value="Unassembled WGS sequence"/>
</dbReference>
<accession>A0ABQ7J6Y8</accession>
<keyword evidence="4" id="KW-0687">Ribonucleoprotein</keyword>
<name>A0ABQ7J6Y8_9APIC</name>
<evidence type="ECO:0000256" key="4">
    <source>
        <dbReference type="ARBA" id="ARBA00023274"/>
    </source>
</evidence>
<dbReference type="InterPro" id="IPR036756">
    <property type="entry name" value="H/ACA_rnp_Nop10_sf"/>
</dbReference>
<proteinExistence type="inferred from homology"/>
<dbReference type="Pfam" id="PF04135">
    <property type="entry name" value="Nop10p"/>
    <property type="match status" value="1"/>
</dbReference>
<keyword evidence="2" id="KW-0690">Ribosome biogenesis</keyword>
<evidence type="ECO:0000256" key="1">
    <source>
        <dbReference type="ARBA" id="ARBA00009462"/>
    </source>
</evidence>
<keyword evidence="8" id="KW-1185">Reference proteome</keyword>
<comment type="similarity">
    <text evidence="1">Belongs to the NOP10 family.</text>
</comment>
<evidence type="ECO:0000256" key="5">
    <source>
        <dbReference type="ARBA" id="ARBA00030185"/>
    </source>
</evidence>
<evidence type="ECO:0000313" key="8">
    <source>
        <dbReference type="Proteomes" id="UP000823046"/>
    </source>
</evidence>
<sequence>MLGKGGNIIFFTTKLNLIYVGRNCPNAQTTEGEQTFSPHPARFSPDDKYSAQRLSCKRRFNLLPTQSPAPKF</sequence>
<evidence type="ECO:0000256" key="2">
    <source>
        <dbReference type="ARBA" id="ARBA00022517"/>
    </source>
</evidence>
<evidence type="ECO:0000256" key="3">
    <source>
        <dbReference type="ARBA" id="ARBA00022552"/>
    </source>
</evidence>
<dbReference type="PANTHER" id="PTHR13305">
    <property type="entry name" value="RIBOSOME BIOGENESIS PROTEIN NOP10"/>
    <property type="match status" value="1"/>
</dbReference>
<comment type="caution">
    <text evidence="7">The sequence shown here is derived from an EMBL/GenBank/DDBJ whole genome shotgun (WGS) entry which is preliminary data.</text>
</comment>
<dbReference type="InterPro" id="IPR007264">
    <property type="entry name" value="H/ACA_rnp_Nop10"/>
</dbReference>
<feature type="region of interest" description="Disordered" evidence="6">
    <location>
        <begin position="29"/>
        <end position="48"/>
    </location>
</feature>
<dbReference type="EMBL" id="JADAQX010000611">
    <property type="protein sequence ID" value="KAF8819763.1"/>
    <property type="molecule type" value="Genomic_DNA"/>
</dbReference>